<feature type="transmembrane region" description="Helical" evidence="1">
    <location>
        <begin position="94"/>
        <end position="122"/>
    </location>
</feature>
<name>E3T726_9BACT</name>
<feature type="transmembrane region" description="Helical" evidence="1">
    <location>
        <begin position="55"/>
        <end position="82"/>
    </location>
</feature>
<feature type="transmembrane region" description="Helical" evidence="1">
    <location>
        <begin position="12"/>
        <end position="43"/>
    </location>
</feature>
<protein>
    <submittedName>
        <fullName evidence="2">Uncharacterized protein</fullName>
    </submittedName>
</protein>
<evidence type="ECO:0000256" key="1">
    <source>
        <dbReference type="SAM" id="Phobius"/>
    </source>
</evidence>
<keyword evidence="1" id="KW-0812">Transmembrane</keyword>
<dbReference type="AlphaFoldDB" id="E3T726"/>
<reference evidence="2" key="1">
    <citation type="submission" date="2009-12" db="EMBL/GenBank/DDBJ databases">
        <authorList>
            <person name="Kielak A."/>
            <person name="van Veen J.A."/>
            <person name="Kowalchuk G.A."/>
        </authorList>
    </citation>
    <scope>NUCLEOTIDE SEQUENCE</scope>
</reference>
<proteinExistence type="predicted"/>
<keyword evidence="1" id="KW-0472">Membrane</keyword>
<sequence>MTGSDHNKILAIGFGSFAAIFFFTFMLLLIVTTGVFVALGITFAQESGDNRQAGIGILGGVFTVIFYLALGLICVLPTAMAGWKMLKRRRRARLYGIIASIVVLPLFPLGSLLGGYGLWFFFSAEGKEFYSNA</sequence>
<dbReference type="EMBL" id="GU260713">
    <property type="protein sequence ID" value="ADC36120.1"/>
    <property type="molecule type" value="Genomic_DNA"/>
</dbReference>
<organism evidence="2">
    <name type="scientific">uncultured bacterium 253</name>
    <dbReference type="NCBI Taxonomy" id="698385"/>
    <lineage>
        <taxon>Bacteria</taxon>
        <taxon>environmental samples</taxon>
    </lineage>
</organism>
<evidence type="ECO:0000313" key="2">
    <source>
        <dbReference type="EMBL" id="ADC36120.1"/>
    </source>
</evidence>
<keyword evidence="1" id="KW-1133">Transmembrane helix</keyword>
<accession>E3T726</accession>
<reference evidence="2" key="2">
    <citation type="journal article" date="2010" name="Appl. Environ. Microbiol.">
        <title>Comparative analysis of acidobacterial genomic fragments from terrestrial and aquatic metagenomic libraries, with emphasis on acidobacteria subdivision 6.</title>
        <authorList>
            <person name="Kielak A.M."/>
            <person name="van Veen J.A."/>
            <person name="Kowalchuk G.A."/>
        </authorList>
    </citation>
    <scope>NUCLEOTIDE SEQUENCE</scope>
</reference>